<keyword evidence="3" id="KW-1185">Reference proteome</keyword>
<name>S1NJ58_9ENTE</name>
<dbReference type="EMBL" id="ASWJ01000009">
    <property type="protein sequence ID" value="EOW80226.1"/>
    <property type="molecule type" value="Genomic_DNA"/>
</dbReference>
<proteinExistence type="predicted"/>
<evidence type="ECO:0000256" key="1">
    <source>
        <dbReference type="SAM" id="Phobius"/>
    </source>
</evidence>
<keyword evidence="1" id="KW-1133">Transmembrane helix</keyword>
<dbReference type="STRING" id="1121865.OMW_01312"/>
<accession>S1NJ58</accession>
<dbReference type="AlphaFoldDB" id="S1NJ58"/>
<gene>
    <name evidence="2" type="ORF">I568_01926</name>
</gene>
<dbReference type="RefSeq" id="WP_016183453.1">
    <property type="nucleotide sequence ID" value="NZ_JXKI01000004.1"/>
</dbReference>
<reference evidence="2 3" key="1">
    <citation type="submission" date="2013-03" db="EMBL/GenBank/DDBJ databases">
        <title>The Genome Sequence of Enterococcus columbae ATCC_51263 (PacBio/Illumina hybrid assembly).</title>
        <authorList>
            <consortium name="The Broad Institute Genomics Platform"/>
            <consortium name="The Broad Institute Genome Sequencing Center for Infectious Disease"/>
            <person name="Earl A."/>
            <person name="Russ C."/>
            <person name="Gilmore M."/>
            <person name="Surin D."/>
            <person name="Walker B."/>
            <person name="Young S."/>
            <person name="Zeng Q."/>
            <person name="Gargeya S."/>
            <person name="Fitzgerald M."/>
            <person name="Haas B."/>
            <person name="Abouelleil A."/>
            <person name="Allen A.W."/>
            <person name="Alvarado L."/>
            <person name="Arachchi H.M."/>
            <person name="Berlin A.M."/>
            <person name="Chapman S.B."/>
            <person name="Gainer-Dewar J."/>
            <person name="Goldberg J."/>
            <person name="Griggs A."/>
            <person name="Gujja S."/>
            <person name="Hansen M."/>
            <person name="Howarth C."/>
            <person name="Imamovic A."/>
            <person name="Ireland A."/>
            <person name="Larimer J."/>
            <person name="McCowan C."/>
            <person name="Murphy C."/>
            <person name="Pearson M."/>
            <person name="Poon T.W."/>
            <person name="Priest M."/>
            <person name="Roberts A."/>
            <person name="Saif S."/>
            <person name="Shea T."/>
            <person name="Sisk P."/>
            <person name="Sykes S."/>
            <person name="Wortman J."/>
            <person name="Nusbaum C."/>
            <person name="Birren B."/>
        </authorList>
    </citation>
    <scope>NUCLEOTIDE SEQUENCE [LARGE SCALE GENOMIC DNA]</scope>
    <source>
        <strain evidence="2 3">ATCC 51263</strain>
    </source>
</reference>
<sequence>MATQRKTNFEALRCICAVMIVAGHITGETDISRGGAHRLFLALMSSGARIAVSTSNLVKAALLFCGHVLWFPCVYTGMLICSPFLNQIICLCTKRWLQYILLVNLFLLSFIPTIVPGNSGCFLMNLIGSYLYTYLLDIIKDMESILWRKK</sequence>
<feature type="transmembrane region" description="Helical" evidence="1">
    <location>
        <begin position="97"/>
        <end position="116"/>
    </location>
</feature>
<dbReference type="Proteomes" id="UP000014113">
    <property type="component" value="Unassembled WGS sequence"/>
</dbReference>
<evidence type="ECO:0000313" key="2">
    <source>
        <dbReference type="EMBL" id="EOW80226.1"/>
    </source>
</evidence>
<feature type="transmembrane region" description="Helical" evidence="1">
    <location>
        <begin position="122"/>
        <end position="139"/>
    </location>
</feature>
<comment type="caution">
    <text evidence="2">The sequence shown here is derived from an EMBL/GenBank/DDBJ whole genome shotgun (WGS) entry which is preliminary data.</text>
</comment>
<keyword evidence="1" id="KW-0472">Membrane</keyword>
<organism evidence="2 3">
    <name type="scientific">Enterococcus columbae DSM 7374 = ATCC 51263</name>
    <dbReference type="NCBI Taxonomy" id="1121865"/>
    <lineage>
        <taxon>Bacteria</taxon>
        <taxon>Bacillati</taxon>
        <taxon>Bacillota</taxon>
        <taxon>Bacilli</taxon>
        <taxon>Lactobacillales</taxon>
        <taxon>Enterococcaceae</taxon>
        <taxon>Enterococcus</taxon>
    </lineage>
</organism>
<dbReference type="OrthoDB" id="9816377at2"/>
<protein>
    <submittedName>
        <fullName evidence="2">Uncharacterized protein</fullName>
    </submittedName>
</protein>
<keyword evidence="1" id="KW-0812">Transmembrane</keyword>
<evidence type="ECO:0000313" key="3">
    <source>
        <dbReference type="Proteomes" id="UP000014113"/>
    </source>
</evidence>
<feature type="transmembrane region" description="Helical" evidence="1">
    <location>
        <begin position="61"/>
        <end position="85"/>
    </location>
</feature>